<feature type="transmembrane region" description="Helical" evidence="2">
    <location>
        <begin position="525"/>
        <end position="545"/>
    </location>
</feature>
<accession>A0A3R6YU68</accession>
<organism evidence="4 5">
    <name type="scientific">Aphanomyces invadans</name>
    <dbReference type="NCBI Taxonomy" id="157072"/>
    <lineage>
        <taxon>Eukaryota</taxon>
        <taxon>Sar</taxon>
        <taxon>Stramenopiles</taxon>
        <taxon>Oomycota</taxon>
        <taxon>Saprolegniomycetes</taxon>
        <taxon>Saprolegniales</taxon>
        <taxon>Verrucalvaceae</taxon>
        <taxon>Aphanomyces</taxon>
    </lineage>
</organism>
<keyword evidence="2" id="KW-1133">Transmembrane helix</keyword>
<keyword evidence="3" id="KW-0732">Signal</keyword>
<feature type="transmembrane region" description="Helical" evidence="2">
    <location>
        <begin position="271"/>
        <end position="295"/>
    </location>
</feature>
<sequence length="755" mass="84120">MTRLLAAVIATAGISLAHKADVHVRVNQSVTTTVSAPSRTNTPLPSNAQPLFTSHHNRTRTQKQQTSAPPRSTGPPGIEDDMSYTCKMLPKICQSPKDDESGDACRLLFPDCYGATIHRGKARASGIPDCDTIRIAKQLDAYPTTRQCMQSSRLSVFAILYEQPLVRGQVHAFNRSVACVDFFVNMNVVMRHHVPCNVDTILYDGDAFPATLGEANATELSRTFQSAVNELMAQVHIGYKSPSNMSANAAAFVQFRNTTMLHIALDPQLSVSWVITFLIGCAMICMGIELCLQLVEKHCLTQPKFVQMFHISCRGTLRHPLHSWSHSVFACTDLMTGGLLLFVLLQLETWQLVAPGDLYDHCFKLAGDIVVYFLWSGILQAILLFYRLDRRIQEVHAMATRSSKEFLHVATSAGTVTADEHVPHVFRRGVKFHIVRRFFLQLHRLPRRFLYSHYLQLVQDNLVLEMLRLDVTTFICLVCTYACYFSVSHAVFLAIEFPDESPEMSREVMLRAADVYRPLALQYRLGVLTVLVVLSWLLSIVLYLYMNSWQHKIVDHASDCVNSMHVKTLLTTLQAISVKETDESTEPAADAVERMQGLADALADRENDSAWSLLVNWWRARKQSTSAPNPSPAFVLSARTVRPALSRGVLRGLAKFGLALNALFFALLFSAAVVIVVPGTPWWYRAYVWGLLALLVLHVTVMSANVVEKLAFVTATVFASEPEMKQALTQFANQLRSEHSLSSITTTGTAATAST</sequence>
<feature type="transmembrane region" description="Helical" evidence="2">
    <location>
        <begin position="474"/>
        <end position="495"/>
    </location>
</feature>
<feature type="compositionally biased region" description="Polar residues" evidence="1">
    <location>
        <begin position="32"/>
        <end position="54"/>
    </location>
</feature>
<dbReference type="VEuPathDB" id="FungiDB:H310_09496"/>
<reference evidence="4 5" key="1">
    <citation type="submission" date="2018-08" db="EMBL/GenBank/DDBJ databases">
        <title>Aphanomyces genome sequencing and annotation.</title>
        <authorList>
            <person name="Minardi D."/>
            <person name="Oidtmann B."/>
            <person name="Van Der Giezen M."/>
            <person name="Studholme D.J."/>
        </authorList>
    </citation>
    <scope>NUCLEOTIDE SEQUENCE [LARGE SCALE GENOMIC DNA]</scope>
    <source>
        <strain evidence="4 5">NJM0002</strain>
    </source>
</reference>
<feature type="signal peptide" evidence="3">
    <location>
        <begin position="1"/>
        <end position="17"/>
    </location>
</feature>
<comment type="caution">
    <text evidence="4">The sequence shown here is derived from an EMBL/GenBank/DDBJ whole genome shotgun (WGS) entry which is preliminary data.</text>
</comment>
<feature type="region of interest" description="Disordered" evidence="1">
    <location>
        <begin position="32"/>
        <end position="80"/>
    </location>
</feature>
<dbReference type="AlphaFoldDB" id="A0A3R6YU68"/>
<keyword evidence="5" id="KW-1185">Reference proteome</keyword>
<name>A0A3R6YU68_9STRA</name>
<feature type="transmembrane region" description="Helical" evidence="2">
    <location>
        <begin position="365"/>
        <end position="386"/>
    </location>
</feature>
<feature type="transmembrane region" description="Helical" evidence="2">
    <location>
        <begin position="656"/>
        <end position="676"/>
    </location>
</feature>
<gene>
    <name evidence="4" type="ORF">DYB32_008244</name>
</gene>
<evidence type="ECO:0000256" key="1">
    <source>
        <dbReference type="SAM" id="MobiDB-lite"/>
    </source>
</evidence>
<dbReference type="EMBL" id="QUSY01001261">
    <property type="protein sequence ID" value="RHY25545.1"/>
    <property type="molecule type" value="Genomic_DNA"/>
</dbReference>
<feature type="transmembrane region" description="Helical" evidence="2">
    <location>
        <begin position="682"/>
        <end position="701"/>
    </location>
</feature>
<evidence type="ECO:0000313" key="4">
    <source>
        <dbReference type="EMBL" id="RHY25545.1"/>
    </source>
</evidence>
<evidence type="ECO:0000313" key="5">
    <source>
        <dbReference type="Proteomes" id="UP000285060"/>
    </source>
</evidence>
<keyword evidence="2" id="KW-0812">Transmembrane</keyword>
<feature type="chain" id="PRO_5018628739" evidence="3">
    <location>
        <begin position="18"/>
        <end position="755"/>
    </location>
</feature>
<evidence type="ECO:0000256" key="2">
    <source>
        <dbReference type="SAM" id="Phobius"/>
    </source>
</evidence>
<evidence type="ECO:0000256" key="3">
    <source>
        <dbReference type="SAM" id="SignalP"/>
    </source>
</evidence>
<protein>
    <submittedName>
        <fullName evidence="4">Uncharacterized protein</fullName>
    </submittedName>
</protein>
<proteinExistence type="predicted"/>
<feature type="transmembrane region" description="Helical" evidence="2">
    <location>
        <begin position="324"/>
        <end position="345"/>
    </location>
</feature>
<keyword evidence="2" id="KW-0472">Membrane</keyword>
<dbReference type="Proteomes" id="UP000285060">
    <property type="component" value="Unassembled WGS sequence"/>
</dbReference>